<organism evidence="2 3">
    <name type="scientific">Paramuricea clavata</name>
    <name type="common">Red gorgonian</name>
    <name type="synonym">Violescent sea-whip</name>
    <dbReference type="NCBI Taxonomy" id="317549"/>
    <lineage>
        <taxon>Eukaryota</taxon>
        <taxon>Metazoa</taxon>
        <taxon>Cnidaria</taxon>
        <taxon>Anthozoa</taxon>
        <taxon>Octocorallia</taxon>
        <taxon>Malacalcyonacea</taxon>
        <taxon>Plexauridae</taxon>
        <taxon>Paramuricea</taxon>
    </lineage>
</organism>
<dbReference type="EMBL" id="CACRXK020007578">
    <property type="protein sequence ID" value="CAB4012624.1"/>
    <property type="molecule type" value="Genomic_DNA"/>
</dbReference>
<dbReference type="PANTHER" id="PTHR33309">
    <property type="entry name" value="KERATIN, ULTRA HIGH-SULFUR MATRIX PROTEIN-LIKE"/>
    <property type="match status" value="1"/>
</dbReference>
<feature type="compositionally biased region" description="Basic and acidic residues" evidence="1">
    <location>
        <begin position="36"/>
        <end position="48"/>
    </location>
</feature>
<proteinExistence type="predicted"/>
<evidence type="ECO:0000313" key="3">
    <source>
        <dbReference type="Proteomes" id="UP001152795"/>
    </source>
</evidence>
<accession>A0A6S7I2Q3</accession>
<feature type="region of interest" description="Disordered" evidence="1">
    <location>
        <begin position="222"/>
        <end position="253"/>
    </location>
</feature>
<dbReference type="AlphaFoldDB" id="A0A6S7I2Q3"/>
<sequence length="253" mass="28984">MDKRSKEYKTWLESKDYKIWKEQHDSEEDGDSSEGTQKKDNKLKDGKSVKGSKHRLTDKAMDKLQTYYGNAIRANVKPGKLSAEEQKSQITVMQKAIMAVLYHTCELSDETERHKYCPEGADIWCSYKRQGTLKRKDHHLDAVFLDFLLPEFTRLSDYSLLLRCLPGYSQNANESLNGLVWNRAPKHRYKGPKAVEMAVMSAITHFNSGASSRHDLMRAASIPPGEFTSEGSAKKEYLDPYKKHQCGKKEEGR</sequence>
<feature type="region of interest" description="Disordered" evidence="1">
    <location>
        <begin position="22"/>
        <end position="55"/>
    </location>
</feature>
<feature type="compositionally biased region" description="Basic and acidic residues" evidence="1">
    <location>
        <begin position="232"/>
        <end position="253"/>
    </location>
</feature>
<dbReference type="Proteomes" id="UP001152795">
    <property type="component" value="Unassembled WGS sequence"/>
</dbReference>
<name>A0A6S7I2Q3_PARCT</name>
<evidence type="ECO:0000313" key="2">
    <source>
        <dbReference type="EMBL" id="CAB4012624.1"/>
    </source>
</evidence>
<keyword evidence="3" id="KW-1185">Reference proteome</keyword>
<evidence type="ECO:0000256" key="1">
    <source>
        <dbReference type="SAM" id="MobiDB-lite"/>
    </source>
</evidence>
<protein>
    <submittedName>
        <fullName evidence="2">Uncharacterized protein</fullName>
    </submittedName>
</protein>
<dbReference type="OrthoDB" id="10060618at2759"/>
<reference evidence="2" key="1">
    <citation type="submission" date="2020-04" db="EMBL/GenBank/DDBJ databases">
        <authorList>
            <person name="Alioto T."/>
            <person name="Alioto T."/>
            <person name="Gomez Garrido J."/>
        </authorList>
    </citation>
    <scope>NUCLEOTIDE SEQUENCE</scope>
    <source>
        <strain evidence="2">A484AB</strain>
    </source>
</reference>
<dbReference type="PANTHER" id="PTHR33309:SF3">
    <property type="entry name" value="CCHC-TYPE DOMAIN-CONTAINING PROTEIN"/>
    <property type="match status" value="1"/>
</dbReference>
<gene>
    <name evidence="2" type="ORF">PACLA_8A004994</name>
</gene>
<comment type="caution">
    <text evidence="2">The sequence shown here is derived from an EMBL/GenBank/DDBJ whole genome shotgun (WGS) entry which is preliminary data.</text>
</comment>